<reference evidence="3" key="2">
    <citation type="submission" date="2015-01" db="EMBL/GenBank/DDBJ databases">
        <title>Evolutionary Origins and Diversification of the Mycorrhizal Mutualists.</title>
        <authorList>
            <consortium name="DOE Joint Genome Institute"/>
            <consortium name="Mycorrhizal Genomics Consortium"/>
            <person name="Kohler A."/>
            <person name="Kuo A."/>
            <person name="Nagy L.G."/>
            <person name="Floudas D."/>
            <person name="Copeland A."/>
            <person name="Barry K.W."/>
            <person name="Cichocki N."/>
            <person name="Veneault-Fourrey C."/>
            <person name="LaButti K."/>
            <person name="Lindquist E.A."/>
            <person name="Lipzen A."/>
            <person name="Lundell T."/>
            <person name="Morin E."/>
            <person name="Murat C."/>
            <person name="Riley R."/>
            <person name="Ohm R."/>
            <person name="Sun H."/>
            <person name="Tunlid A."/>
            <person name="Henrissat B."/>
            <person name="Grigoriev I.V."/>
            <person name="Hibbett D.S."/>
            <person name="Martin F."/>
        </authorList>
    </citation>
    <scope>NUCLEOTIDE SEQUENCE [LARGE SCALE GENOMIC DNA]</scope>
    <source>
        <strain evidence="3">Ve08.2h10</strain>
    </source>
</reference>
<evidence type="ECO:0000313" key="2">
    <source>
        <dbReference type="EMBL" id="KIK80822.1"/>
    </source>
</evidence>
<feature type="signal peptide" evidence="1">
    <location>
        <begin position="1"/>
        <end position="16"/>
    </location>
</feature>
<protein>
    <recommendedName>
        <fullName evidence="4">Secreted protein</fullName>
    </recommendedName>
</protein>
<sequence length="150" mass="17014">MVRMSFTFEMLKVSSMVELLLFMVSLQPLGKKYQSSRNSKFYSFRIAYWEGHGTMMFPTLPLSLKSFILGFFFSCSIFSLSVSSSMRHWASLTWARQTSSASSVSKASRCCLLFQVVTCWTCSAVHIWTRLLRTCCSFLALASMASQIGQ</sequence>
<reference evidence="2 3" key="1">
    <citation type="submission" date="2014-04" db="EMBL/GenBank/DDBJ databases">
        <authorList>
            <consortium name="DOE Joint Genome Institute"/>
            <person name="Kuo A."/>
            <person name="Kohler A."/>
            <person name="Jargeat P."/>
            <person name="Nagy L.G."/>
            <person name="Floudas D."/>
            <person name="Copeland A."/>
            <person name="Barry K.W."/>
            <person name="Cichocki N."/>
            <person name="Veneault-Fourrey C."/>
            <person name="LaButti K."/>
            <person name="Lindquist E.A."/>
            <person name="Lipzen A."/>
            <person name="Lundell T."/>
            <person name="Morin E."/>
            <person name="Murat C."/>
            <person name="Sun H."/>
            <person name="Tunlid A."/>
            <person name="Henrissat B."/>
            <person name="Grigoriev I.V."/>
            <person name="Hibbett D.S."/>
            <person name="Martin F."/>
            <person name="Nordberg H.P."/>
            <person name="Cantor M.N."/>
            <person name="Hua S.X."/>
        </authorList>
    </citation>
    <scope>NUCLEOTIDE SEQUENCE [LARGE SCALE GENOMIC DNA]</scope>
    <source>
        <strain evidence="2 3">Ve08.2h10</strain>
    </source>
</reference>
<accession>A0A0D0CDP1</accession>
<dbReference type="HOGENOM" id="CLU_1741166_0_0_1"/>
<keyword evidence="1" id="KW-0732">Signal</keyword>
<dbReference type="AlphaFoldDB" id="A0A0D0CDP1"/>
<name>A0A0D0CDP1_9AGAM</name>
<keyword evidence="3" id="KW-1185">Reference proteome</keyword>
<evidence type="ECO:0000313" key="3">
    <source>
        <dbReference type="Proteomes" id="UP000054538"/>
    </source>
</evidence>
<organism evidence="2 3">
    <name type="scientific">Paxillus rubicundulus Ve08.2h10</name>
    <dbReference type="NCBI Taxonomy" id="930991"/>
    <lineage>
        <taxon>Eukaryota</taxon>
        <taxon>Fungi</taxon>
        <taxon>Dikarya</taxon>
        <taxon>Basidiomycota</taxon>
        <taxon>Agaricomycotina</taxon>
        <taxon>Agaricomycetes</taxon>
        <taxon>Agaricomycetidae</taxon>
        <taxon>Boletales</taxon>
        <taxon>Paxilineae</taxon>
        <taxon>Paxillaceae</taxon>
        <taxon>Paxillus</taxon>
    </lineage>
</organism>
<proteinExistence type="predicted"/>
<dbReference type="EMBL" id="KN825925">
    <property type="protein sequence ID" value="KIK80822.1"/>
    <property type="molecule type" value="Genomic_DNA"/>
</dbReference>
<gene>
    <name evidence="2" type="ORF">PAXRUDRAFT_764354</name>
</gene>
<feature type="chain" id="PRO_5002207861" description="Secreted protein" evidence="1">
    <location>
        <begin position="17"/>
        <end position="150"/>
    </location>
</feature>
<evidence type="ECO:0008006" key="4">
    <source>
        <dbReference type="Google" id="ProtNLM"/>
    </source>
</evidence>
<dbReference type="Proteomes" id="UP000054538">
    <property type="component" value="Unassembled WGS sequence"/>
</dbReference>
<evidence type="ECO:0000256" key="1">
    <source>
        <dbReference type="SAM" id="SignalP"/>
    </source>
</evidence>
<dbReference type="InParanoid" id="A0A0D0CDP1"/>